<dbReference type="Proteomes" id="UP000076837">
    <property type="component" value="Unassembled WGS sequence"/>
</dbReference>
<proteinExistence type="predicted"/>
<dbReference type="STRING" id="5454.A0A162Y9E1"/>
<dbReference type="PANTHER" id="PTHR10963:SF24">
    <property type="entry name" value="GLYCOSIDASE C21B10.07-RELATED"/>
    <property type="match status" value="1"/>
</dbReference>
<dbReference type="AlphaFoldDB" id="A0A162Y9E1"/>
<protein>
    <submittedName>
        <fullName evidence="1">Hydrolase</fullName>
    </submittedName>
</protein>
<dbReference type="InterPro" id="IPR000757">
    <property type="entry name" value="Beta-glucanase-like"/>
</dbReference>
<dbReference type="EMBL" id="JYNV01000290">
    <property type="protein sequence ID" value="KZM19892.1"/>
    <property type="molecule type" value="Genomic_DNA"/>
</dbReference>
<dbReference type="GO" id="GO:0004553">
    <property type="term" value="F:hydrolase activity, hydrolyzing O-glycosyl compounds"/>
    <property type="evidence" value="ECO:0007669"/>
    <property type="project" value="InterPro"/>
</dbReference>
<dbReference type="Gene3D" id="2.60.120.200">
    <property type="match status" value="1"/>
</dbReference>
<comment type="caution">
    <text evidence="1">The sequence shown here is derived from an EMBL/GenBank/DDBJ whole genome shotgun (WGS) entry which is preliminary data.</text>
</comment>
<dbReference type="Pfam" id="PF26113">
    <property type="entry name" value="GH16_XgeA"/>
    <property type="match status" value="1"/>
</dbReference>
<organism evidence="1 2">
    <name type="scientific">Didymella rabiei</name>
    <name type="common">Chickpea ascochyta blight fungus</name>
    <name type="synonym">Mycosphaerella rabiei</name>
    <dbReference type="NCBI Taxonomy" id="5454"/>
    <lineage>
        <taxon>Eukaryota</taxon>
        <taxon>Fungi</taxon>
        <taxon>Dikarya</taxon>
        <taxon>Ascomycota</taxon>
        <taxon>Pezizomycotina</taxon>
        <taxon>Dothideomycetes</taxon>
        <taxon>Pleosporomycetidae</taxon>
        <taxon>Pleosporales</taxon>
        <taxon>Pleosporineae</taxon>
        <taxon>Didymellaceae</taxon>
        <taxon>Ascochyta</taxon>
    </lineage>
</organism>
<dbReference type="OrthoDB" id="192832at2759"/>
<name>A0A162Y9E1_DIDRA</name>
<dbReference type="InterPro" id="IPR013320">
    <property type="entry name" value="ConA-like_dom_sf"/>
</dbReference>
<dbReference type="InterPro" id="IPR050546">
    <property type="entry name" value="Glycosyl_Hydrlase_16"/>
</dbReference>
<sequence length="318" mass="34621">MALLQCLLSTLLALSVTEAYKLDKKFDAYNFFTSFDFINTHDKYTGGCASYVSKDEAISTGLAKIIGSQTYLGVDNNSVVDVTPQGGRKSVRLESHHTIDNGIIIADFEHLPASACGMWPAFWLSHDDEHDGDVYSEIDIVESVSYLPRNEITLLTNPSQCTMTAQSGTGFVLSTNCDYDTGGCGVTAPYGTFGDSFNRNGGGVWATQIEAGGIKIWYFAESAIPADIKSDSPDPSKWGMPVMCFVPQNCDIGNAWKKMKIIINITFCGESAGGAAWNGYTQCRARTGFASCNDYVAKTPSAFDDVYFLINSIKTYHD</sequence>
<dbReference type="GO" id="GO:0009251">
    <property type="term" value="P:glucan catabolic process"/>
    <property type="evidence" value="ECO:0007669"/>
    <property type="project" value="TreeGrafter"/>
</dbReference>
<dbReference type="PROSITE" id="PS51762">
    <property type="entry name" value="GH16_2"/>
    <property type="match status" value="1"/>
</dbReference>
<accession>A0A162Y9E1</accession>
<evidence type="ECO:0000313" key="1">
    <source>
        <dbReference type="EMBL" id="KZM19892.1"/>
    </source>
</evidence>
<keyword evidence="1" id="KW-0378">Hydrolase</keyword>
<keyword evidence="2" id="KW-1185">Reference proteome</keyword>
<evidence type="ECO:0000313" key="2">
    <source>
        <dbReference type="Proteomes" id="UP000076837"/>
    </source>
</evidence>
<dbReference type="SUPFAM" id="SSF49899">
    <property type="entry name" value="Concanavalin A-like lectins/glucanases"/>
    <property type="match status" value="1"/>
</dbReference>
<dbReference type="PANTHER" id="PTHR10963">
    <property type="entry name" value="GLYCOSYL HYDROLASE-RELATED"/>
    <property type="match status" value="1"/>
</dbReference>
<gene>
    <name evidence="1" type="ORF">ST47_g9019</name>
</gene>
<reference evidence="1 2" key="1">
    <citation type="journal article" date="2016" name="Sci. Rep.">
        <title>Draft genome sequencing and secretome analysis of fungal phytopathogen Ascochyta rabiei provides insight into the necrotrophic effector repertoire.</title>
        <authorList>
            <person name="Verma S."/>
            <person name="Gazara R.K."/>
            <person name="Nizam S."/>
            <person name="Parween S."/>
            <person name="Chattopadhyay D."/>
            <person name="Verma P.K."/>
        </authorList>
    </citation>
    <scope>NUCLEOTIDE SEQUENCE [LARGE SCALE GENOMIC DNA]</scope>
    <source>
        <strain evidence="1 2">ArDII</strain>
    </source>
</reference>